<keyword evidence="3 5" id="KW-1133">Transmembrane helix</keyword>
<proteinExistence type="predicted"/>
<dbReference type="OrthoDB" id="1753050at2"/>
<keyword evidence="7" id="KW-1185">Reference proteome</keyword>
<comment type="caution">
    <text evidence="6">The sequence shown here is derived from an EMBL/GenBank/DDBJ whole genome shotgun (WGS) entry which is preliminary data.</text>
</comment>
<dbReference type="STRING" id="29349.CLOTH_15050"/>
<keyword evidence="4 5" id="KW-0472">Membrane</keyword>
<dbReference type="PANTHER" id="PTHR37306">
    <property type="entry name" value="COLICIN V PRODUCTION PROTEIN"/>
    <property type="match status" value="1"/>
</dbReference>
<dbReference type="PANTHER" id="PTHR37306:SF1">
    <property type="entry name" value="COLICIN V PRODUCTION PROTEIN"/>
    <property type="match status" value="1"/>
</dbReference>
<evidence type="ECO:0000256" key="3">
    <source>
        <dbReference type="ARBA" id="ARBA00022989"/>
    </source>
</evidence>
<evidence type="ECO:0000313" key="6">
    <source>
        <dbReference type="EMBL" id="OPJ55442.1"/>
    </source>
</evidence>
<protein>
    <submittedName>
        <fullName evidence="6">Colicin V production protein</fullName>
    </submittedName>
</protein>
<gene>
    <name evidence="6" type="ORF">CLOTH_15050</name>
</gene>
<sequence length="196" mass="22848">MNFNYIDICIIATFLVFGISGFYTGFVRSFLNVVKYILSIFLFKLYYRQIAQYAINNEYLVNLIQRIINNLSNETIPTITISKIVIQTVVAILLFVGFSILLEMIVSSIDRVFKLKYLNLINRLMGLFFGILKGFIVISLILLLADPFLSIFKSDEIITVLNESILVKYLYMYNFVFMYLDSFIEIFNKYSITNMI</sequence>
<accession>A0A1V4I634</accession>
<keyword evidence="2 5" id="KW-0812">Transmembrane</keyword>
<dbReference type="GO" id="GO:0009403">
    <property type="term" value="P:toxin biosynthetic process"/>
    <property type="evidence" value="ECO:0007669"/>
    <property type="project" value="InterPro"/>
</dbReference>
<evidence type="ECO:0000256" key="2">
    <source>
        <dbReference type="ARBA" id="ARBA00022692"/>
    </source>
</evidence>
<reference evidence="6 7" key="1">
    <citation type="submission" date="2017-03" db="EMBL/GenBank/DDBJ databases">
        <title>Genome sequence of Clostridium thermoalcaliphilum DSM 7309.</title>
        <authorList>
            <person name="Poehlein A."/>
            <person name="Daniel R."/>
        </authorList>
    </citation>
    <scope>NUCLEOTIDE SEQUENCE [LARGE SCALE GENOMIC DNA]</scope>
    <source>
        <strain evidence="6 7">DSM 7309</strain>
    </source>
</reference>
<dbReference type="Pfam" id="PF02674">
    <property type="entry name" value="Colicin_V"/>
    <property type="match status" value="1"/>
</dbReference>
<feature type="transmembrane region" description="Helical" evidence="5">
    <location>
        <begin position="5"/>
        <end position="26"/>
    </location>
</feature>
<evidence type="ECO:0000256" key="4">
    <source>
        <dbReference type="ARBA" id="ARBA00023136"/>
    </source>
</evidence>
<dbReference type="RefSeq" id="WP_079412687.1">
    <property type="nucleotide sequence ID" value="NZ_MZGW01000005.1"/>
</dbReference>
<feature type="transmembrane region" description="Helical" evidence="5">
    <location>
        <begin position="127"/>
        <end position="149"/>
    </location>
</feature>
<dbReference type="AlphaFoldDB" id="A0A1V4I634"/>
<dbReference type="EMBL" id="MZGW01000005">
    <property type="protein sequence ID" value="OPJ55442.1"/>
    <property type="molecule type" value="Genomic_DNA"/>
</dbReference>
<dbReference type="InterPro" id="IPR003825">
    <property type="entry name" value="Colicin-V_CvpA"/>
</dbReference>
<dbReference type="GO" id="GO:0016020">
    <property type="term" value="C:membrane"/>
    <property type="evidence" value="ECO:0007669"/>
    <property type="project" value="UniProtKB-SubCell"/>
</dbReference>
<name>A0A1V4I634_9FIRM</name>
<feature type="transmembrane region" description="Helical" evidence="5">
    <location>
        <begin position="84"/>
        <end position="106"/>
    </location>
</feature>
<evidence type="ECO:0000313" key="7">
    <source>
        <dbReference type="Proteomes" id="UP000190140"/>
    </source>
</evidence>
<comment type="subcellular location">
    <subcellularLocation>
        <location evidence="1">Membrane</location>
        <topology evidence="1">Multi-pass membrane protein</topology>
    </subcellularLocation>
</comment>
<feature type="transmembrane region" description="Helical" evidence="5">
    <location>
        <begin position="169"/>
        <end position="187"/>
    </location>
</feature>
<dbReference type="Proteomes" id="UP000190140">
    <property type="component" value="Unassembled WGS sequence"/>
</dbReference>
<evidence type="ECO:0000256" key="1">
    <source>
        <dbReference type="ARBA" id="ARBA00004141"/>
    </source>
</evidence>
<organism evidence="6 7">
    <name type="scientific">Alkalithermobacter paradoxus</name>
    <dbReference type="NCBI Taxonomy" id="29349"/>
    <lineage>
        <taxon>Bacteria</taxon>
        <taxon>Bacillati</taxon>
        <taxon>Bacillota</taxon>
        <taxon>Clostridia</taxon>
        <taxon>Peptostreptococcales</taxon>
        <taxon>Tepidibacteraceae</taxon>
        <taxon>Alkalithermobacter</taxon>
    </lineage>
</organism>
<evidence type="ECO:0000256" key="5">
    <source>
        <dbReference type="SAM" id="Phobius"/>
    </source>
</evidence>